<dbReference type="RefSeq" id="XP_068362472.1">
    <property type="nucleotide sequence ID" value="XM_068502150.1"/>
</dbReference>
<dbReference type="AlphaFoldDB" id="A0A1J4KEH3"/>
<keyword evidence="2" id="KW-1185">Reference proteome</keyword>
<dbReference type="VEuPathDB" id="TrichDB:TRFO_21725"/>
<protein>
    <submittedName>
        <fullName evidence="1">Uncharacterized protein</fullName>
    </submittedName>
</protein>
<sequence length="1040" mass="121280">MRPHTKPISPETMTFINEMDGLIAGLKAGSPSVVGQSQNRINMIYEELFKRNKFPIIVEKNIDYFYNDFLPQIIPLLLKILSPGSCALLSINIVQFVYYKISKNDPSHIKLLNLFFEDEVLLNCFKNITSSESTQYNRTISGSTTNYVSSPSSCQYVLNPPQTGVDFISITVQNCGRRLLFHSFLDNLTNLKSFESFKEIAKFFEYCAYTLHPNFRQFLFNHFETNLFKKMKNDDRFNSPYSLYIHRIAYLIVLDNRMRQSLYNQYFSAITKCFLNEYTEQPFYEVKIIMSTQRPDSKIITFISSFLDILFNHYKNDYNFLIKDILFYLKSQNNFPAKSSICNSLIGKWDLLEALMELFENDLDYTLVYENLKETEELTHSMVNILLSTISKLSKTNYILDITKEIIRSIIFADKSSLPSLINLIDDNRNNLISAINSIIDKNEITKKETASLICKLVQETDLQIDLIQFSNSIVSLLKGKELLEFFMTFEFLSISDLPLFVNRVGKISQLLNFLHEKFLPDIYLVEHELILFNPSELLIKLFVNSFILVNDLHNFTIPKEPLAHLSLLFNALIISSRKFISSYREIKPKVQKIIDSQPNTFLEFILYELNSDNFDKSAFILQSLDFSSFISKIGNFPITELNDKLLYFLFILKYNKNPQKDDKEDYYKHAALIDLENTKCEDEKILMIYKILQNEEKSNQEFFDNYQNAHKLIKATVLTILLESNQGITYDSQKLFDLAIDSQFLSLMKHLSENIKINTRNLTNLPLFFHHDLYNLLMTQKDDILCLSSALKFAEPIEIPYVLKIICEKSNPEINKISTQIIAEIQRVDDPYIFNEILKSIPKCLNKFLLLTFFFSPVICPLLRTSEVIKTFFSLFADDTFQLLKFFQTNKCASISFSRCGLMETSNNGHGNSILQVLSSFLPIYLTYHTEDNKLLRILKDLEFSDNPFIEDHEKTSEFFKEDHDASDSWEYMMNFLTKEQKALFEFQIDNKVQHTVNLPHDTQSISIYLRTVTFDTISTVVCFKYTHPTIIIKPECQF</sequence>
<accession>A0A1J4KEH3</accession>
<gene>
    <name evidence="1" type="ORF">TRFO_21725</name>
</gene>
<organism evidence="1 2">
    <name type="scientific">Tritrichomonas foetus</name>
    <dbReference type="NCBI Taxonomy" id="1144522"/>
    <lineage>
        <taxon>Eukaryota</taxon>
        <taxon>Metamonada</taxon>
        <taxon>Parabasalia</taxon>
        <taxon>Tritrichomonadida</taxon>
        <taxon>Tritrichomonadidae</taxon>
        <taxon>Tritrichomonas</taxon>
    </lineage>
</organism>
<dbReference type="EMBL" id="MLAK01000641">
    <property type="protein sequence ID" value="OHT09336.1"/>
    <property type="molecule type" value="Genomic_DNA"/>
</dbReference>
<reference evidence="1" key="1">
    <citation type="submission" date="2016-10" db="EMBL/GenBank/DDBJ databases">
        <authorList>
            <person name="Benchimol M."/>
            <person name="Almeida L.G."/>
            <person name="Vasconcelos A.T."/>
            <person name="Perreira-Neves A."/>
            <person name="Rosa I.A."/>
            <person name="Tasca T."/>
            <person name="Bogo M.R."/>
            <person name="de Souza W."/>
        </authorList>
    </citation>
    <scope>NUCLEOTIDE SEQUENCE [LARGE SCALE GENOMIC DNA]</scope>
    <source>
        <strain evidence="1">K</strain>
    </source>
</reference>
<comment type="caution">
    <text evidence="1">The sequence shown here is derived from an EMBL/GenBank/DDBJ whole genome shotgun (WGS) entry which is preliminary data.</text>
</comment>
<evidence type="ECO:0000313" key="2">
    <source>
        <dbReference type="Proteomes" id="UP000179807"/>
    </source>
</evidence>
<proteinExistence type="predicted"/>
<evidence type="ECO:0000313" key="1">
    <source>
        <dbReference type="EMBL" id="OHT09336.1"/>
    </source>
</evidence>
<dbReference type="Proteomes" id="UP000179807">
    <property type="component" value="Unassembled WGS sequence"/>
</dbReference>
<dbReference type="GeneID" id="94836854"/>
<name>A0A1J4KEH3_9EUKA</name>